<dbReference type="Proteomes" id="UP000504607">
    <property type="component" value="Chromosome 13"/>
</dbReference>
<protein>
    <submittedName>
        <fullName evidence="3">Uncharacterized protein LOC109506519</fullName>
    </submittedName>
</protein>
<evidence type="ECO:0000313" key="3">
    <source>
        <dbReference type="RefSeq" id="XP_019709975.1"/>
    </source>
</evidence>
<dbReference type="RefSeq" id="XP_019709975.1">
    <property type="nucleotide sequence ID" value="XM_019854416.1"/>
</dbReference>
<feature type="compositionally biased region" description="Acidic residues" evidence="1">
    <location>
        <begin position="139"/>
        <end position="151"/>
    </location>
</feature>
<sequence>MGVAGRSDNFPIHVTCGLWAVVIDTESDELGDDSNEDDDDDGIGDLLRDIGSFFNDCPIEKNLKVSTEEDSDDEESLRMTPADIEECHIKSLDRDDVEPDVVDDTLLNTMRGLYDEVEELAIKDSKNEDDTLAEYCTEHDDEQNDDDNDLF</sequence>
<keyword evidence="2" id="KW-1185">Reference proteome</keyword>
<reference evidence="3" key="1">
    <citation type="submission" date="2025-08" db="UniProtKB">
        <authorList>
            <consortium name="RefSeq"/>
        </authorList>
    </citation>
    <scope>IDENTIFICATION</scope>
</reference>
<evidence type="ECO:0000256" key="1">
    <source>
        <dbReference type="SAM" id="MobiDB-lite"/>
    </source>
</evidence>
<evidence type="ECO:0000313" key="2">
    <source>
        <dbReference type="Proteomes" id="UP000504607"/>
    </source>
</evidence>
<gene>
    <name evidence="3" type="primary">LOC109506519</name>
</gene>
<feature type="region of interest" description="Disordered" evidence="1">
    <location>
        <begin position="122"/>
        <end position="151"/>
    </location>
</feature>
<proteinExistence type="predicted"/>
<dbReference type="FunCoup" id="A0A6J0PQH3">
    <property type="interactions" value="1"/>
</dbReference>
<accession>A0A6J0PQH3</accession>
<dbReference type="AlphaFoldDB" id="A0A6J0PQH3"/>
<dbReference type="InParanoid" id="A0A6J0PQH3"/>
<organism evidence="2 3">
    <name type="scientific">Elaeis guineensis var. tenera</name>
    <name type="common">Oil palm</name>
    <dbReference type="NCBI Taxonomy" id="51953"/>
    <lineage>
        <taxon>Eukaryota</taxon>
        <taxon>Viridiplantae</taxon>
        <taxon>Streptophyta</taxon>
        <taxon>Embryophyta</taxon>
        <taxon>Tracheophyta</taxon>
        <taxon>Spermatophyta</taxon>
        <taxon>Magnoliopsida</taxon>
        <taxon>Liliopsida</taxon>
        <taxon>Arecaceae</taxon>
        <taxon>Arecoideae</taxon>
        <taxon>Cocoseae</taxon>
        <taxon>Elaeidinae</taxon>
        <taxon>Elaeis</taxon>
    </lineage>
</organism>
<name>A0A6J0PQH3_ELAGV</name>